<keyword evidence="1" id="KW-0175">Coiled coil</keyword>
<reference evidence="3" key="1">
    <citation type="submission" date="2016-03" db="EMBL/GenBank/DDBJ databases">
        <authorList>
            <person name="Oger P.M."/>
        </authorList>
    </citation>
    <scope>NUCLEOTIDE SEQUENCE [LARGE SCALE GENOMIC DNA]</scope>
    <source>
        <strain evidence="3">OG-1</strain>
    </source>
</reference>
<evidence type="ECO:0000256" key="1">
    <source>
        <dbReference type="SAM" id="Coils"/>
    </source>
</evidence>
<gene>
    <name evidence="2" type="ORF">A0127_03390</name>
</gene>
<dbReference type="OrthoDB" id="86190at2157"/>
<evidence type="ECO:0000313" key="2">
    <source>
        <dbReference type="EMBL" id="AMQ18280.1"/>
    </source>
</evidence>
<sequence>MRLEVLSREDMNELSRKLSRAGIMNRPVEETKPEIEHYLIVRGKYSKLVELSPKAPILGEELEAIQLAYEELMRDWEVGQEKPLSELFGEPDLSKLSLITALIGEGAVEERDGVLVLRNKPPLDNLELELRFPIDELEEELDELDNLNATLITEYTLSKHYYVEVLEVDRELLENALEIAEEYTTDESLVEATFDAIARSVLAEKILELAEKHRRKNELVEALMEIEPITVETDGDRVNIYYDEDTVEDFLKTLQTLGYLKVKGNRIWV</sequence>
<protein>
    <submittedName>
        <fullName evidence="2">Uncharacterized protein</fullName>
    </submittedName>
</protein>
<dbReference type="EMBL" id="CP014750">
    <property type="protein sequence ID" value="AMQ18280.1"/>
    <property type="molecule type" value="Genomic_DNA"/>
</dbReference>
<evidence type="ECO:0000313" key="3">
    <source>
        <dbReference type="Proteomes" id="UP000073604"/>
    </source>
</evidence>
<dbReference type="Proteomes" id="UP000073604">
    <property type="component" value="Chromosome"/>
</dbReference>
<feature type="coiled-coil region" evidence="1">
    <location>
        <begin position="134"/>
        <end position="183"/>
    </location>
</feature>
<organism evidence="2 3">
    <name type="scientific">Thermococcus peptonophilus</name>
    <dbReference type="NCBI Taxonomy" id="53952"/>
    <lineage>
        <taxon>Archaea</taxon>
        <taxon>Methanobacteriati</taxon>
        <taxon>Methanobacteriota</taxon>
        <taxon>Thermococci</taxon>
        <taxon>Thermococcales</taxon>
        <taxon>Thermococcaceae</taxon>
        <taxon>Thermococcus</taxon>
    </lineage>
</organism>
<dbReference type="KEGG" id="tpep:A0127_03390"/>
<keyword evidence="3" id="KW-1185">Reference proteome</keyword>
<dbReference type="STRING" id="53952.A0127_03390"/>
<name>A0A142CU28_9EURY</name>
<accession>A0A142CU28</accession>
<proteinExistence type="predicted"/>
<dbReference type="AlphaFoldDB" id="A0A142CU28"/>